<dbReference type="PANTHER" id="PTHR28058">
    <property type="entry name" value="37S RIBOSOMAL PROTEIN MRP51, MITOCHONDRIAL"/>
    <property type="match status" value="1"/>
</dbReference>
<reference evidence="3" key="3">
    <citation type="submission" date="2023-06" db="EMBL/GenBank/DDBJ databases">
        <title>Black Yeasts Isolated from many extreme environments.</title>
        <authorList>
            <person name="Coleine C."/>
            <person name="Stajich J.E."/>
            <person name="Selbmann L."/>
        </authorList>
    </citation>
    <scope>NUCLEOTIDE SEQUENCE</scope>
    <source>
        <strain evidence="3">CCFEE 5200</strain>
    </source>
</reference>
<dbReference type="Proteomes" id="UP001168146">
    <property type="component" value="Unassembled WGS sequence"/>
</dbReference>
<name>A0A4U0UJ20_9PEZI</name>
<evidence type="ECO:0000256" key="1">
    <source>
        <dbReference type="SAM" id="MobiDB-lite"/>
    </source>
</evidence>
<dbReference type="GO" id="GO:0070124">
    <property type="term" value="P:mitochondrial translational initiation"/>
    <property type="evidence" value="ECO:0007669"/>
    <property type="project" value="TreeGrafter"/>
</dbReference>
<gene>
    <name evidence="4" type="ORF">B0A54_14601</name>
    <name evidence="2" type="ORF">LTR82_003436</name>
    <name evidence="3" type="ORF">LTR91_011275</name>
</gene>
<dbReference type="Proteomes" id="UP000310066">
    <property type="component" value="Unassembled WGS sequence"/>
</dbReference>
<feature type="compositionally biased region" description="Basic and acidic residues" evidence="1">
    <location>
        <begin position="520"/>
        <end position="565"/>
    </location>
</feature>
<dbReference type="OrthoDB" id="3913595at2759"/>
<dbReference type="GO" id="GO:0005763">
    <property type="term" value="C:mitochondrial small ribosomal subunit"/>
    <property type="evidence" value="ECO:0007669"/>
    <property type="project" value="TreeGrafter"/>
</dbReference>
<reference evidence="4 5" key="1">
    <citation type="submission" date="2017-03" db="EMBL/GenBank/DDBJ databases">
        <title>Genomes of endolithic fungi from Antarctica.</title>
        <authorList>
            <person name="Coleine C."/>
            <person name="Masonjones S."/>
            <person name="Stajich J.E."/>
        </authorList>
    </citation>
    <scope>NUCLEOTIDE SEQUENCE [LARGE SCALE GENOMIC DNA]</scope>
    <source>
        <strain evidence="4 5">CCFEE 5311</strain>
    </source>
</reference>
<dbReference type="EMBL" id="JASUXU010000006">
    <property type="protein sequence ID" value="KAK0325897.1"/>
    <property type="molecule type" value="Genomic_DNA"/>
</dbReference>
<dbReference type="STRING" id="329885.A0A4U0UJ20"/>
<evidence type="ECO:0000313" key="6">
    <source>
        <dbReference type="Proteomes" id="UP001175353"/>
    </source>
</evidence>
<dbReference type="Pfam" id="PF11709">
    <property type="entry name" value="Mit_ribos_Mrp51"/>
    <property type="match status" value="1"/>
</dbReference>
<evidence type="ECO:0000313" key="4">
    <source>
        <dbReference type="EMBL" id="TKA35092.1"/>
    </source>
</evidence>
<evidence type="ECO:0000313" key="2">
    <source>
        <dbReference type="EMBL" id="KAK0325897.1"/>
    </source>
</evidence>
<dbReference type="PANTHER" id="PTHR28058:SF1">
    <property type="entry name" value="SMALL RIBOSOMAL SUBUNIT PROTEIN BS1M"/>
    <property type="match status" value="1"/>
</dbReference>
<dbReference type="AlphaFoldDB" id="A0A4U0UJ20"/>
<evidence type="ECO:0000313" key="3">
    <source>
        <dbReference type="EMBL" id="KAK0983332.1"/>
    </source>
</evidence>
<organism evidence="4 5">
    <name type="scientific">Friedmanniomyces endolithicus</name>
    <dbReference type="NCBI Taxonomy" id="329885"/>
    <lineage>
        <taxon>Eukaryota</taxon>
        <taxon>Fungi</taxon>
        <taxon>Dikarya</taxon>
        <taxon>Ascomycota</taxon>
        <taxon>Pezizomycotina</taxon>
        <taxon>Dothideomycetes</taxon>
        <taxon>Dothideomycetidae</taxon>
        <taxon>Mycosphaerellales</taxon>
        <taxon>Teratosphaeriaceae</taxon>
        <taxon>Friedmanniomyces</taxon>
    </lineage>
</organism>
<protein>
    <submittedName>
        <fullName evidence="4">Uncharacterized protein</fullName>
    </submittedName>
</protein>
<dbReference type="EMBL" id="NAJP01000073">
    <property type="protein sequence ID" value="TKA35092.1"/>
    <property type="molecule type" value="Genomic_DNA"/>
</dbReference>
<dbReference type="InterPro" id="IPR016712">
    <property type="entry name" value="Rbsml_bS1m-like"/>
</dbReference>
<dbReference type="GO" id="GO:0003735">
    <property type="term" value="F:structural constituent of ribosome"/>
    <property type="evidence" value="ECO:0007669"/>
    <property type="project" value="TreeGrafter"/>
</dbReference>
<keyword evidence="6" id="KW-1185">Reference proteome</keyword>
<comment type="caution">
    <text evidence="4">The sequence shown here is derived from an EMBL/GenBank/DDBJ whole genome shotgun (WGS) entry which is preliminary data.</text>
</comment>
<evidence type="ECO:0000313" key="5">
    <source>
        <dbReference type="Proteomes" id="UP000310066"/>
    </source>
</evidence>
<reference evidence="2" key="2">
    <citation type="submission" date="2021-12" db="EMBL/GenBank/DDBJ databases">
        <title>Black yeast isolated from Biological Soil Crust.</title>
        <authorList>
            <person name="Kurbessoian T."/>
        </authorList>
    </citation>
    <scope>NUCLEOTIDE SEQUENCE</scope>
    <source>
        <strain evidence="2">CCFEE 5208</strain>
    </source>
</reference>
<dbReference type="Proteomes" id="UP001175353">
    <property type="component" value="Unassembled WGS sequence"/>
</dbReference>
<dbReference type="EMBL" id="JAUJLE010000102">
    <property type="protein sequence ID" value="KAK0983332.1"/>
    <property type="molecule type" value="Genomic_DNA"/>
</dbReference>
<feature type="region of interest" description="Disordered" evidence="1">
    <location>
        <begin position="492"/>
        <end position="565"/>
    </location>
</feature>
<accession>A0A4U0UJ20</accession>
<proteinExistence type="predicted"/>
<sequence>MSKAASSPTARLLQHSRLFSLPRPLPQPALESATSTGLYRASDTATLPYPTHQAIATPASSHFRGDWGLKRALPKKATNSSTPHIRVRAQDNTEHITDFGSAADHTQTRAKWLEMGVPLWYKRAKASGASSIVPPASVFDDVTSSGDTKVTPRWKYDGPWLAGMQDGDFERFLSQLLAKRNSDGRRDVKGRSRVDDFREYVKDRLVEQDLVPARREAQEGGEVLNTAKLNAMRQELRPDDAELDRRLQDLRHKHSTQSLSSDLTAYMTAFLDLPAVNIAIDTGLDVRTPMLRAMVADLAFDDAGADKAAPPSTHPAAGLSYLRTNAVMANHPLHGPQAHRSPVLARVVRPKTAGGQGPEFRAKLGVGGVVCNDPVSSTWNPNSTSRHEGAGDVGGYNPDKMAHQLDMDMEGGNKMWVQPQYAWIDETGRIRLEVTRGDKEAAAVKLDGNELESIHQARASATEAPDRGVLVMPTPPAPPGTAGNANFGYGLPDMRRINRSSGQGAGGQKMPEFSNAGRGGKRDPPPAPRRRPEVRGFDQDIESEERAETRRRINDVLDGGRGRSW</sequence>